<protein>
    <submittedName>
        <fullName evidence="1">Uncharacterized protein</fullName>
    </submittedName>
</protein>
<dbReference type="AlphaFoldDB" id="A0A428RA10"/>
<evidence type="ECO:0000313" key="2">
    <source>
        <dbReference type="Proteomes" id="UP000287972"/>
    </source>
</evidence>
<proteinExistence type="predicted"/>
<name>A0A428RA10_9HYPO</name>
<keyword evidence="2" id="KW-1185">Reference proteome</keyword>
<accession>A0A428RA10</accession>
<gene>
    <name evidence="1" type="ORF">CEP51_011578</name>
</gene>
<dbReference type="Proteomes" id="UP000287972">
    <property type="component" value="Unassembled WGS sequence"/>
</dbReference>
<dbReference type="EMBL" id="NKCL01000398">
    <property type="protein sequence ID" value="RSL74356.1"/>
    <property type="molecule type" value="Genomic_DNA"/>
</dbReference>
<reference evidence="1 2" key="1">
    <citation type="submission" date="2017-06" db="EMBL/GenBank/DDBJ databases">
        <title>Comparative genomic analysis of Ambrosia Fusariam Clade fungi.</title>
        <authorList>
            <person name="Stajich J.E."/>
            <person name="Carrillo J."/>
            <person name="Kijimoto T."/>
            <person name="Eskalen A."/>
            <person name="O'Donnell K."/>
            <person name="Kasson M."/>
        </authorList>
    </citation>
    <scope>NUCLEOTIDE SEQUENCE [LARGE SCALE GENOMIC DNA]</scope>
    <source>
        <strain evidence="1 2">NRRL62606</strain>
    </source>
</reference>
<comment type="caution">
    <text evidence="1">The sequence shown here is derived from an EMBL/GenBank/DDBJ whole genome shotgun (WGS) entry which is preliminary data.</text>
</comment>
<sequence>MLKKKIAFDLVTQRPVGAGGKYLDFLNVFSNDTNVPGDFRKVDLTYKPAGTGSVGIVDVRSGTEVVVLSMGDAQITFSGIRGSGIASVESGSFDGSKRIKSGYTSYRTSGDDMLIQVDAYHFSGKNDQI</sequence>
<organism evidence="1 2">
    <name type="scientific">Fusarium floridanum</name>
    <dbReference type="NCBI Taxonomy" id="1325733"/>
    <lineage>
        <taxon>Eukaryota</taxon>
        <taxon>Fungi</taxon>
        <taxon>Dikarya</taxon>
        <taxon>Ascomycota</taxon>
        <taxon>Pezizomycotina</taxon>
        <taxon>Sordariomycetes</taxon>
        <taxon>Hypocreomycetidae</taxon>
        <taxon>Hypocreales</taxon>
        <taxon>Nectriaceae</taxon>
        <taxon>Fusarium</taxon>
        <taxon>Fusarium solani species complex</taxon>
    </lineage>
</organism>
<evidence type="ECO:0000313" key="1">
    <source>
        <dbReference type="EMBL" id="RSL74356.1"/>
    </source>
</evidence>